<dbReference type="GO" id="GO:0000978">
    <property type="term" value="F:RNA polymerase II cis-regulatory region sequence-specific DNA binding"/>
    <property type="evidence" value="ECO:0007669"/>
    <property type="project" value="TreeGrafter"/>
</dbReference>
<protein>
    <recommendedName>
        <fullName evidence="9">C2H2-type domain-containing protein</fullName>
    </recommendedName>
</protein>
<dbReference type="FunFam" id="3.30.160.60:FF:000100">
    <property type="entry name" value="Zinc finger 45-like"/>
    <property type="match status" value="1"/>
</dbReference>
<feature type="domain" description="C2H2-type" evidence="9">
    <location>
        <begin position="398"/>
        <end position="425"/>
    </location>
</feature>
<dbReference type="GO" id="GO:0005634">
    <property type="term" value="C:nucleus"/>
    <property type="evidence" value="ECO:0007669"/>
    <property type="project" value="UniProtKB-SubCell"/>
</dbReference>
<keyword evidence="6" id="KW-0539">Nucleus</keyword>
<dbReference type="PANTHER" id="PTHR24388">
    <property type="entry name" value="ZINC FINGER PROTEIN"/>
    <property type="match status" value="1"/>
</dbReference>
<dbReference type="eggNOG" id="KOG1721">
    <property type="taxonomic scope" value="Eukaryota"/>
</dbReference>
<dbReference type="EMBL" id="KQ257469">
    <property type="protein sequence ID" value="KNC96320.1"/>
    <property type="molecule type" value="Genomic_DNA"/>
</dbReference>
<dbReference type="GO" id="GO:0008270">
    <property type="term" value="F:zinc ion binding"/>
    <property type="evidence" value="ECO:0007669"/>
    <property type="project" value="UniProtKB-KW"/>
</dbReference>
<accession>A0A0L0H499</accession>
<feature type="region of interest" description="Disordered" evidence="8">
    <location>
        <begin position="104"/>
        <end position="134"/>
    </location>
</feature>
<evidence type="ECO:0000313" key="11">
    <source>
        <dbReference type="Proteomes" id="UP000053201"/>
    </source>
</evidence>
<feature type="compositionally biased region" description="Low complexity" evidence="8">
    <location>
        <begin position="105"/>
        <end position="119"/>
    </location>
</feature>
<keyword evidence="2" id="KW-0479">Metal-binding</keyword>
<proteinExistence type="predicted"/>
<evidence type="ECO:0000313" key="10">
    <source>
        <dbReference type="EMBL" id="KNC96320.1"/>
    </source>
</evidence>
<name>A0A0L0H499_SPIPD</name>
<evidence type="ECO:0000256" key="1">
    <source>
        <dbReference type="ARBA" id="ARBA00004123"/>
    </source>
</evidence>
<dbReference type="FunFam" id="3.30.160.60:FF:000446">
    <property type="entry name" value="Zinc finger protein"/>
    <property type="match status" value="1"/>
</dbReference>
<reference evidence="10 11" key="1">
    <citation type="submission" date="2009-08" db="EMBL/GenBank/DDBJ databases">
        <title>The Genome Sequence of Spizellomyces punctatus strain DAOM BR117.</title>
        <authorList>
            <consortium name="The Broad Institute Genome Sequencing Platform"/>
            <person name="Russ C."/>
            <person name="Cuomo C."/>
            <person name="Shea T."/>
            <person name="Young S.K."/>
            <person name="Zeng Q."/>
            <person name="Koehrsen M."/>
            <person name="Haas B."/>
            <person name="Borodovsky M."/>
            <person name="Guigo R."/>
            <person name="Alvarado L."/>
            <person name="Berlin A."/>
            <person name="Bochicchio J."/>
            <person name="Borenstein D."/>
            <person name="Chapman S."/>
            <person name="Chen Z."/>
            <person name="Engels R."/>
            <person name="Freedman E."/>
            <person name="Gellesch M."/>
            <person name="Goldberg J."/>
            <person name="Griggs A."/>
            <person name="Gujja S."/>
            <person name="Heiman D."/>
            <person name="Hepburn T."/>
            <person name="Howarth C."/>
            <person name="Jen D."/>
            <person name="Larson L."/>
            <person name="Lewis B."/>
            <person name="Mehta T."/>
            <person name="Park D."/>
            <person name="Pearson M."/>
            <person name="Roberts A."/>
            <person name="Saif S."/>
            <person name="Shenoy N."/>
            <person name="Sisk P."/>
            <person name="Stolte C."/>
            <person name="Sykes S."/>
            <person name="Thomson T."/>
            <person name="Walk T."/>
            <person name="White J."/>
            <person name="Yandava C."/>
            <person name="Burger G."/>
            <person name="Gray M.W."/>
            <person name="Holland P.W.H."/>
            <person name="King N."/>
            <person name="Lang F.B.F."/>
            <person name="Roger A.J."/>
            <person name="Ruiz-Trillo I."/>
            <person name="Lander E."/>
            <person name="Nusbaum C."/>
        </authorList>
    </citation>
    <scope>NUCLEOTIDE SEQUENCE [LARGE SCALE GENOMIC DNA]</scope>
    <source>
        <strain evidence="10 11">DAOM BR117</strain>
    </source>
</reference>
<dbReference type="OrthoDB" id="8922241at2759"/>
<evidence type="ECO:0000256" key="4">
    <source>
        <dbReference type="ARBA" id="ARBA00022771"/>
    </source>
</evidence>
<gene>
    <name evidence="10" type="ORF">SPPG_08226</name>
</gene>
<dbReference type="PROSITE" id="PS00028">
    <property type="entry name" value="ZINC_FINGER_C2H2_1"/>
    <property type="match status" value="1"/>
</dbReference>
<dbReference type="InterPro" id="IPR050527">
    <property type="entry name" value="Snail/Krueppel_Znf"/>
</dbReference>
<dbReference type="AlphaFoldDB" id="A0A0L0H499"/>
<organism evidence="10 11">
    <name type="scientific">Spizellomyces punctatus (strain DAOM BR117)</name>
    <dbReference type="NCBI Taxonomy" id="645134"/>
    <lineage>
        <taxon>Eukaryota</taxon>
        <taxon>Fungi</taxon>
        <taxon>Fungi incertae sedis</taxon>
        <taxon>Chytridiomycota</taxon>
        <taxon>Chytridiomycota incertae sedis</taxon>
        <taxon>Chytridiomycetes</taxon>
        <taxon>Spizellomycetales</taxon>
        <taxon>Spizellomycetaceae</taxon>
        <taxon>Spizellomyces</taxon>
    </lineage>
</organism>
<dbReference type="InParanoid" id="A0A0L0H499"/>
<dbReference type="GeneID" id="27691400"/>
<evidence type="ECO:0000256" key="6">
    <source>
        <dbReference type="ARBA" id="ARBA00023242"/>
    </source>
</evidence>
<dbReference type="PANTHER" id="PTHR24388:SF54">
    <property type="entry name" value="PROTEIN ESCARGOT"/>
    <property type="match status" value="1"/>
</dbReference>
<dbReference type="Proteomes" id="UP000053201">
    <property type="component" value="Unassembled WGS sequence"/>
</dbReference>
<feature type="region of interest" description="Disordered" evidence="8">
    <location>
        <begin position="193"/>
        <end position="216"/>
    </location>
</feature>
<evidence type="ECO:0000259" key="9">
    <source>
        <dbReference type="PROSITE" id="PS50157"/>
    </source>
</evidence>
<dbReference type="InterPro" id="IPR036236">
    <property type="entry name" value="Znf_C2H2_sf"/>
</dbReference>
<dbReference type="GO" id="GO:0000981">
    <property type="term" value="F:DNA-binding transcription factor activity, RNA polymerase II-specific"/>
    <property type="evidence" value="ECO:0007669"/>
    <property type="project" value="TreeGrafter"/>
</dbReference>
<dbReference type="SMART" id="SM00355">
    <property type="entry name" value="ZnF_C2H2"/>
    <property type="match status" value="3"/>
</dbReference>
<dbReference type="InterPro" id="IPR013087">
    <property type="entry name" value="Znf_C2H2_type"/>
</dbReference>
<dbReference type="VEuPathDB" id="FungiDB:SPPG_08226"/>
<keyword evidence="4 7" id="KW-0863">Zinc-finger</keyword>
<sequence length="452" mass="48844">MLSSPIPNDMFPLSLSYNEPSSPPLQHLPTMSVFANGMAHCRRPSVASSIMDEGYSSGASTSLDMSSPIDVDCELGMESLGLSSPLSASSAMEDLTLYDTSSLEQYGQSPSQGFQGPQSLHGFGVNGTESNRDFTSVPVVPSNAMPYMPRRVSGLQPIIVPTRQRRSLPHVPTVGSSPVAPFVVRRASIANTNSPLSSSSGNLPALPSPSSPATIPVERAASLSPGVLHQVRSPVPPSALGRRFSVPFVPNMSNVSSYAMNTPYYGAPSMYSPTIPSASPSVHSPFQTLPYHPTSALAPPSPPIPSTPEPAQPKQYVFVNEDPSVEPLEIPAFIDPQSGDAKIDENIISLYDLEHLEDTDLQQALGFGAKFKCVCGKLFEKLGSLKTHARLHKAERNHVCDVCQRAFVRRQDLKRHKATHNTDFKPYECTHCGTTFTRSDALHRHLKAKRCL</sequence>
<evidence type="ECO:0000256" key="8">
    <source>
        <dbReference type="SAM" id="MobiDB-lite"/>
    </source>
</evidence>
<keyword evidence="5" id="KW-0862">Zinc</keyword>
<evidence type="ECO:0000256" key="2">
    <source>
        <dbReference type="ARBA" id="ARBA00022723"/>
    </source>
</evidence>
<evidence type="ECO:0000256" key="3">
    <source>
        <dbReference type="ARBA" id="ARBA00022737"/>
    </source>
</evidence>
<feature type="domain" description="C2H2-type" evidence="9">
    <location>
        <begin position="371"/>
        <end position="397"/>
    </location>
</feature>
<dbReference type="PROSITE" id="PS50157">
    <property type="entry name" value="ZINC_FINGER_C2H2_2"/>
    <property type="match status" value="3"/>
</dbReference>
<evidence type="ECO:0000256" key="5">
    <source>
        <dbReference type="ARBA" id="ARBA00022833"/>
    </source>
</evidence>
<dbReference type="RefSeq" id="XP_016604360.1">
    <property type="nucleotide sequence ID" value="XM_016756385.1"/>
</dbReference>
<feature type="compositionally biased region" description="Low complexity" evidence="8">
    <location>
        <begin position="193"/>
        <end position="205"/>
    </location>
</feature>
<dbReference type="Gene3D" id="3.30.160.60">
    <property type="entry name" value="Classic Zinc Finger"/>
    <property type="match status" value="2"/>
</dbReference>
<comment type="subcellular location">
    <subcellularLocation>
        <location evidence="1">Nucleus</location>
    </subcellularLocation>
</comment>
<keyword evidence="3" id="KW-0677">Repeat</keyword>
<dbReference type="Pfam" id="PF00096">
    <property type="entry name" value="zf-C2H2"/>
    <property type="match status" value="2"/>
</dbReference>
<evidence type="ECO:0000256" key="7">
    <source>
        <dbReference type="PROSITE-ProRule" id="PRU00042"/>
    </source>
</evidence>
<dbReference type="STRING" id="645134.A0A0L0H499"/>
<dbReference type="OMA" id="HENQTEI"/>
<feature type="domain" description="C2H2-type" evidence="9">
    <location>
        <begin position="427"/>
        <end position="452"/>
    </location>
</feature>
<dbReference type="SUPFAM" id="SSF57667">
    <property type="entry name" value="beta-beta-alpha zinc fingers"/>
    <property type="match status" value="2"/>
</dbReference>
<keyword evidence="11" id="KW-1185">Reference proteome</keyword>